<dbReference type="AlphaFoldDB" id="A0A1S1NE93"/>
<dbReference type="InterPro" id="IPR013785">
    <property type="entry name" value="Aldolase_TIM"/>
</dbReference>
<dbReference type="EMBL" id="MNAN01000026">
    <property type="protein sequence ID" value="OHU96673.1"/>
    <property type="molecule type" value="Genomic_DNA"/>
</dbReference>
<comment type="caution">
    <text evidence="1">The sequence shown here is derived from an EMBL/GenBank/DDBJ whole genome shotgun (WGS) entry which is preliminary data.</text>
</comment>
<dbReference type="RefSeq" id="WP_070990750.1">
    <property type="nucleotide sequence ID" value="NZ_CBCSHD010000001.1"/>
</dbReference>
<dbReference type="Gene3D" id="3.20.20.70">
    <property type="entry name" value="Aldolase class I"/>
    <property type="match status" value="1"/>
</dbReference>
<evidence type="ECO:0000313" key="2">
    <source>
        <dbReference type="Proteomes" id="UP000180253"/>
    </source>
</evidence>
<dbReference type="Proteomes" id="UP000180253">
    <property type="component" value="Unassembled WGS sequence"/>
</dbReference>
<evidence type="ECO:0000313" key="1">
    <source>
        <dbReference type="EMBL" id="OHU96673.1"/>
    </source>
</evidence>
<organism evidence="1 2">
    <name type="scientific">Pseudoalteromonas byunsanensis</name>
    <dbReference type="NCBI Taxonomy" id="327939"/>
    <lineage>
        <taxon>Bacteria</taxon>
        <taxon>Pseudomonadati</taxon>
        <taxon>Pseudomonadota</taxon>
        <taxon>Gammaproteobacteria</taxon>
        <taxon>Alteromonadales</taxon>
        <taxon>Pseudoalteromonadaceae</taxon>
        <taxon>Pseudoalteromonas</taxon>
    </lineage>
</organism>
<reference evidence="1 2" key="1">
    <citation type="submission" date="2016-10" db="EMBL/GenBank/DDBJ databases">
        <title>Pseudoalteromonas amylolytica sp. nov., isolated from the surface seawater.</title>
        <authorList>
            <person name="Wu Y.-H."/>
            <person name="Cheng H."/>
            <person name="Jin X.-B."/>
            <person name="Wang C.-S."/>
            <person name="Xu X.-W."/>
        </authorList>
    </citation>
    <scope>NUCLEOTIDE SEQUENCE [LARGE SCALE GENOMIC DNA]</scope>
    <source>
        <strain evidence="1 2">JCM 12483</strain>
    </source>
</reference>
<gene>
    <name evidence="1" type="ORF">BIW53_04930</name>
</gene>
<dbReference type="OrthoDB" id="9810775at2"/>
<dbReference type="STRING" id="327939.BIW53_04930"/>
<sequence>MRMINNPAVTWCKGYKNALLMHLHDEKVQSVPQSVLEVIEYIADSQSTNYQDVLIRFSEHADVVKGYLDFLLQKKWLLEVPDFVEYQPISIKPSAILKIRNFYLEVCDSTSLDWFEDIARWLRKHRATHSLIVRLYDESEKTQSNASNIIKCARHLGYNQCGILFSQHIENKNAYDGMSDNLDFFLAQQNDAHKTHIHGVEVIKLTKDIVHKGSHLQSNLYSCRHNKLGTYRADNIFIDKNKAIYPHPFDLYFFGKANNSSYLSQVIDSPKAHSYFFMSKDKIDKCRICEYRLSCTNSLWNRQDKHILSSAPNNCTYDPVQGLWHDMPVTNTACNLEA</sequence>
<protein>
    <recommendedName>
        <fullName evidence="3">4Fe4S-binding SPASM domain-containing protein</fullName>
    </recommendedName>
</protein>
<proteinExistence type="predicted"/>
<keyword evidence="2" id="KW-1185">Reference proteome</keyword>
<evidence type="ECO:0008006" key="3">
    <source>
        <dbReference type="Google" id="ProtNLM"/>
    </source>
</evidence>
<name>A0A1S1NE93_9GAMM</name>
<accession>A0A1S1NE93</accession>